<protein>
    <submittedName>
        <fullName evidence="1">Uncharacterized protein</fullName>
    </submittedName>
</protein>
<dbReference type="Gene3D" id="1.10.8.60">
    <property type="match status" value="1"/>
</dbReference>
<name>A0ABM7V8A7_9PROT</name>
<accession>A0ABM7V8A7</accession>
<proteinExistence type="predicted"/>
<dbReference type="Proteomes" id="UP001320209">
    <property type="component" value="Chromosome"/>
</dbReference>
<dbReference type="EMBL" id="AP025225">
    <property type="protein sequence ID" value="BDB96017.1"/>
    <property type="molecule type" value="Genomic_DNA"/>
</dbReference>
<organism evidence="1 2">
    <name type="scientific">Candidatus Hydrogenosomobacter endosymbioticus</name>
    <dbReference type="NCBI Taxonomy" id="2558174"/>
    <lineage>
        <taxon>Bacteria</taxon>
        <taxon>Pseudomonadati</taxon>
        <taxon>Pseudomonadota</taxon>
        <taxon>Alphaproteobacteria</taxon>
        <taxon>Holosporales</taxon>
        <taxon>Holosporaceae</taxon>
        <taxon>Candidatus Hydrogenosomobacter</taxon>
    </lineage>
</organism>
<keyword evidence="2" id="KW-1185">Reference proteome</keyword>
<evidence type="ECO:0000313" key="2">
    <source>
        <dbReference type="Proteomes" id="UP001320209"/>
    </source>
</evidence>
<gene>
    <name evidence="1" type="ORF">HYD_1500</name>
</gene>
<sequence>MLIEKKDILLIKDKPELDKNESLYIIRIHNRYFSEKNFEASLLYLCRAIRDKSAFCLFLAEEAPTKWSVSLPDLRSRVAAVPSEAISLPDDNVLEAVLRKCLSDNELIITHEVAKFIASRIDRSFSYAQLVVNKINELALIAQKSCISYSIAKEALDELEKEKQEK</sequence>
<reference evidence="1" key="1">
    <citation type="submission" date="2021-10" db="EMBL/GenBank/DDBJ databases">
        <title>Genome Sequence of The Candidatus Hydrogeosomobacter endosymbioticus, an Intracellular Bacterial Symbiont of the Anaerobic Ciliate GW7.</title>
        <authorList>
            <person name="Shiohama Y."/>
            <person name="Shinzato N."/>
        </authorList>
    </citation>
    <scope>NUCLEOTIDE SEQUENCE [LARGE SCALE GENOMIC DNA]</scope>
    <source>
        <strain evidence="1">200920</strain>
    </source>
</reference>
<evidence type="ECO:0000313" key="1">
    <source>
        <dbReference type="EMBL" id="BDB96017.1"/>
    </source>
</evidence>